<evidence type="ECO:0000256" key="5">
    <source>
        <dbReference type="ARBA" id="ARBA00022692"/>
    </source>
</evidence>
<dbReference type="PANTHER" id="PTHR43394:SF27">
    <property type="entry name" value="ATP-DEPENDENT TRANSLOCASE ABCB1-LIKE"/>
    <property type="match status" value="1"/>
</dbReference>
<keyword evidence="5 14" id="KW-0812">Transmembrane</keyword>
<evidence type="ECO:0000256" key="8">
    <source>
        <dbReference type="ARBA" id="ARBA00022840"/>
    </source>
</evidence>
<dbReference type="FunFam" id="1.20.1560.10:FF:000018">
    <property type="entry name" value="ATP-binding cassette subfamily B member 11"/>
    <property type="match status" value="1"/>
</dbReference>
<dbReference type="InterPro" id="IPR011527">
    <property type="entry name" value="ABC1_TM_dom"/>
</dbReference>
<evidence type="ECO:0000256" key="13">
    <source>
        <dbReference type="ARBA" id="ARBA00034018"/>
    </source>
</evidence>
<keyword evidence="12" id="KW-0325">Glycoprotein</keyword>
<keyword evidence="7" id="KW-0547">Nucleotide-binding</keyword>
<comment type="similarity">
    <text evidence="2">Belongs to the ABC transporter superfamily. ABCB family. Multidrug resistance exporter (TC 3.A.1.201) subfamily.</text>
</comment>
<reference evidence="17" key="1">
    <citation type="submission" date="2018-07" db="EMBL/GenBank/DDBJ databases">
        <authorList>
            <person name="Quirk P.G."/>
            <person name="Krulwich T.A."/>
        </authorList>
    </citation>
    <scope>NUCLEOTIDE SEQUENCE</scope>
</reference>
<protein>
    <recommendedName>
        <fullName evidence="3">ABC-type xenobiotic transporter</fullName>
        <ecNumber evidence="3">7.6.2.2</ecNumber>
    </recommendedName>
</protein>
<dbReference type="PROSITE" id="PS50893">
    <property type="entry name" value="ABC_TRANSPORTER_2"/>
    <property type="match status" value="2"/>
</dbReference>
<keyword evidence="8" id="KW-0067">ATP-binding</keyword>
<dbReference type="InterPro" id="IPR017871">
    <property type="entry name" value="ABC_transporter-like_CS"/>
</dbReference>
<dbReference type="SUPFAM" id="SSF52540">
    <property type="entry name" value="P-loop containing nucleoside triphosphate hydrolases"/>
    <property type="match status" value="2"/>
</dbReference>
<dbReference type="OMA" id="GFGQEEQ"/>
<feature type="transmembrane region" description="Helical" evidence="14">
    <location>
        <begin position="46"/>
        <end position="70"/>
    </location>
</feature>
<comment type="catalytic activity">
    <reaction evidence="13">
        <text>ATP + H2O + xenobioticSide 1 = ADP + phosphate + xenobioticSide 2.</text>
        <dbReference type="EC" id="7.6.2.2"/>
    </reaction>
</comment>
<evidence type="ECO:0000256" key="6">
    <source>
        <dbReference type="ARBA" id="ARBA00022737"/>
    </source>
</evidence>
<dbReference type="Gene3D" id="3.40.50.300">
    <property type="entry name" value="P-loop containing nucleotide triphosphate hydrolases"/>
    <property type="match status" value="2"/>
</dbReference>
<gene>
    <name evidence="17" type="primary">CSON001973</name>
</gene>
<dbReference type="FunFam" id="1.20.1560.10:FF:000009">
    <property type="entry name" value="ABC transporter B family member 1"/>
    <property type="match status" value="1"/>
</dbReference>
<keyword evidence="11 14" id="KW-0472">Membrane</keyword>
<feature type="domain" description="ABC transmembrane type-1" evidence="16">
    <location>
        <begin position="720"/>
        <end position="1007"/>
    </location>
</feature>
<dbReference type="InterPro" id="IPR027417">
    <property type="entry name" value="P-loop_NTPase"/>
</dbReference>
<evidence type="ECO:0000313" key="17">
    <source>
        <dbReference type="EMBL" id="SSX20626.1"/>
    </source>
</evidence>
<dbReference type="PROSITE" id="PS00211">
    <property type="entry name" value="ABC_TRANSPORTER_1"/>
    <property type="match status" value="2"/>
</dbReference>
<dbReference type="PROSITE" id="PS50929">
    <property type="entry name" value="ABC_TM1F"/>
    <property type="match status" value="2"/>
</dbReference>
<comment type="subcellular location">
    <subcellularLocation>
        <location evidence="1">Membrane</location>
        <topology evidence="1">Multi-pass membrane protein</topology>
    </subcellularLocation>
</comment>
<dbReference type="Pfam" id="PF00005">
    <property type="entry name" value="ABC_tran"/>
    <property type="match status" value="2"/>
</dbReference>
<dbReference type="EC" id="7.6.2.2" evidence="3"/>
<feature type="transmembrane region" description="Helical" evidence="14">
    <location>
        <begin position="341"/>
        <end position="362"/>
    </location>
</feature>
<feature type="transmembrane region" description="Helical" evidence="14">
    <location>
        <begin position="866"/>
        <end position="885"/>
    </location>
</feature>
<feature type="domain" description="ABC transmembrane type-1" evidence="16">
    <location>
        <begin position="50"/>
        <end position="359"/>
    </location>
</feature>
<dbReference type="CDD" id="cd18577">
    <property type="entry name" value="ABC_6TM_Pgp_ABCB1_D1_like"/>
    <property type="match status" value="1"/>
</dbReference>
<dbReference type="InterPro" id="IPR036640">
    <property type="entry name" value="ABC1_TM_sf"/>
</dbReference>
<evidence type="ECO:0000256" key="7">
    <source>
        <dbReference type="ARBA" id="ARBA00022741"/>
    </source>
</evidence>
<dbReference type="GO" id="GO:0097254">
    <property type="term" value="P:renal tubular secretion"/>
    <property type="evidence" value="ECO:0007669"/>
    <property type="project" value="UniProtKB-ARBA"/>
</dbReference>
<name>A0A336LRH3_CULSO</name>
<dbReference type="GO" id="GO:0090374">
    <property type="term" value="P:oligopeptide export from mitochondrion"/>
    <property type="evidence" value="ECO:0007669"/>
    <property type="project" value="TreeGrafter"/>
</dbReference>
<dbReference type="PANTHER" id="PTHR43394">
    <property type="entry name" value="ATP-DEPENDENT PERMEASE MDL1, MITOCHONDRIAL"/>
    <property type="match status" value="1"/>
</dbReference>
<dbReference type="InterPro" id="IPR003593">
    <property type="entry name" value="AAA+_ATPase"/>
</dbReference>
<dbReference type="CDD" id="cd03249">
    <property type="entry name" value="ABC_MTABC3_MDL1_MDL2"/>
    <property type="match status" value="2"/>
</dbReference>
<dbReference type="VEuPathDB" id="VectorBase:CSON001973"/>
<dbReference type="Pfam" id="PF00664">
    <property type="entry name" value="ABC_membrane"/>
    <property type="match status" value="2"/>
</dbReference>
<dbReference type="InterPro" id="IPR003439">
    <property type="entry name" value="ABC_transporter-like_ATP-bd"/>
</dbReference>
<feature type="transmembrane region" description="Helical" evidence="14">
    <location>
        <begin position="761"/>
        <end position="787"/>
    </location>
</feature>
<evidence type="ECO:0000256" key="1">
    <source>
        <dbReference type="ARBA" id="ARBA00004141"/>
    </source>
</evidence>
<dbReference type="EMBL" id="UFQT01000131">
    <property type="protein sequence ID" value="SSX20626.1"/>
    <property type="molecule type" value="Genomic_DNA"/>
</dbReference>
<dbReference type="CDD" id="cd18578">
    <property type="entry name" value="ABC_6TM_Pgp_ABCB1_D2_like"/>
    <property type="match status" value="1"/>
</dbReference>
<dbReference type="FunFam" id="3.40.50.300:FF:000205">
    <property type="entry name" value="ABC transporter B family member 4"/>
    <property type="match status" value="1"/>
</dbReference>
<evidence type="ECO:0000259" key="15">
    <source>
        <dbReference type="PROSITE" id="PS50893"/>
    </source>
</evidence>
<organism evidence="17">
    <name type="scientific">Culicoides sonorensis</name>
    <name type="common">Biting midge</name>
    <dbReference type="NCBI Taxonomy" id="179676"/>
    <lineage>
        <taxon>Eukaryota</taxon>
        <taxon>Metazoa</taxon>
        <taxon>Ecdysozoa</taxon>
        <taxon>Arthropoda</taxon>
        <taxon>Hexapoda</taxon>
        <taxon>Insecta</taxon>
        <taxon>Pterygota</taxon>
        <taxon>Neoptera</taxon>
        <taxon>Endopterygota</taxon>
        <taxon>Diptera</taxon>
        <taxon>Nematocera</taxon>
        <taxon>Chironomoidea</taxon>
        <taxon>Ceratopogonidae</taxon>
        <taxon>Ceratopogoninae</taxon>
        <taxon>Culicoides</taxon>
        <taxon>Monoculicoides</taxon>
    </lineage>
</organism>
<keyword evidence="6" id="KW-0677">Repeat</keyword>
<keyword evidence="9" id="KW-1278">Translocase</keyword>
<evidence type="ECO:0000256" key="12">
    <source>
        <dbReference type="ARBA" id="ARBA00023180"/>
    </source>
</evidence>
<dbReference type="InterPro" id="IPR039421">
    <property type="entry name" value="Type_1_exporter"/>
</dbReference>
<evidence type="ECO:0000256" key="11">
    <source>
        <dbReference type="ARBA" id="ARBA00023136"/>
    </source>
</evidence>
<feature type="transmembrane region" description="Helical" evidence="14">
    <location>
        <begin position="716"/>
        <end position="749"/>
    </location>
</feature>
<feature type="domain" description="ABC transporter" evidence="15">
    <location>
        <begin position="405"/>
        <end position="641"/>
    </location>
</feature>
<dbReference type="SUPFAM" id="SSF90123">
    <property type="entry name" value="ABC transporter transmembrane region"/>
    <property type="match status" value="2"/>
</dbReference>
<dbReference type="GO" id="GO:0015421">
    <property type="term" value="F:ABC-type oligopeptide transporter activity"/>
    <property type="evidence" value="ECO:0007669"/>
    <property type="project" value="TreeGrafter"/>
</dbReference>
<evidence type="ECO:0000256" key="3">
    <source>
        <dbReference type="ARBA" id="ARBA00012191"/>
    </source>
</evidence>
<feature type="transmembrane region" description="Helical" evidence="14">
    <location>
        <begin position="840"/>
        <end position="860"/>
    </location>
</feature>
<feature type="transmembrane region" description="Helical" evidence="14">
    <location>
        <begin position="307"/>
        <end position="329"/>
    </location>
</feature>
<evidence type="ECO:0000259" key="16">
    <source>
        <dbReference type="PROSITE" id="PS50929"/>
    </source>
</evidence>
<dbReference type="GO" id="GO:0016887">
    <property type="term" value="F:ATP hydrolysis activity"/>
    <property type="evidence" value="ECO:0007669"/>
    <property type="project" value="InterPro"/>
</dbReference>
<dbReference type="GO" id="GO:0005743">
    <property type="term" value="C:mitochondrial inner membrane"/>
    <property type="evidence" value="ECO:0007669"/>
    <property type="project" value="TreeGrafter"/>
</dbReference>
<dbReference type="FunFam" id="3.40.50.300:FF:000479">
    <property type="entry name" value="Multidrug resistance protein 1A"/>
    <property type="match status" value="1"/>
</dbReference>
<dbReference type="GO" id="GO:0017085">
    <property type="term" value="P:response to insecticide"/>
    <property type="evidence" value="ECO:0007669"/>
    <property type="project" value="UniProtKB-ARBA"/>
</dbReference>
<keyword evidence="4" id="KW-0813">Transport</keyword>
<feature type="transmembrane region" description="Helical" evidence="14">
    <location>
        <begin position="197"/>
        <end position="217"/>
    </location>
</feature>
<feature type="transmembrane region" description="Helical" evidence="14">
    <location>
        <begin position="120"/>
        <end position="147"/>
    </location>
</feature>
<dbReference type="SMART" id="SM00382">
    <property type="entry name" value="AAA"/>
    <property type="match status" value="2"/>
</dbReference>
<evidence type="ECO:0000256" key="4">
    <source>
        <dbReference type="ARBA" id="ARBA00022448"/>
    </source>
</evidence>
<proteinExistence type="inferred from homology"/>
<accession>A0A336LRH3</accession>
<feature type="transmembrane region" description="Helical" evidence="14">
    <location>
        <begin position="223"/>
        <end position="240"/>
    </location>
</feature>
<evidence type="ECO:0000256" key="2">
    <source>
        <dbReference type="ARBA" id="ARBA00007577"/>
    </source>
</evidence>
<evidence type="ECO:0000256" key="14">
    <source>
        <dbReference type="SAM" id="Phobius"/>
    </source>
</evidence>
<dbReference type="Gene3D" id="1.20.1560.10">
    <property type="entry name" value="ABC transporter type 1, transmembrane domain"/>
    <property type="match status" value="1"/>
</dbReference>
<sequence length="1286" mass="142198">MVELRRDSVFSASSKGLQKILKTSKSNKNASVPYHKLFQFATPFQLILVFIGMISSVLSSLGIPFIIVLYGEFTTILVDRVREVEASTPTLILSWFGGGRILVNATTEENRAEIVQDSKAYGLGSLCVGIFQLTTMAISVYVLNLAAQKQICAIRKKFFQAVLRQDQSWYDLNQNDSFAVKLNEDLERLKEGIGEKVAMFVYLIATFVFSIIFAFIYGWKLTLVILSCSPIIIVSTAYVAKMQTSLTEKELESYSSAGSVAEEVLSAVKTVFAFSGQAKEVERYSERLIPAEKNGIKKAIYTGSGGGIMWLIIYLIYALAFWYGMALILEDRDKEIKEYTPAALIIILFGVLSGAQNLGLTLPHLEAFNVARASAASIFSVIARKPEIDSLSQDGVKPELLKGNITFSNIHFRYPARSDVVVLNGLDLTIKAGETTALVGMSGCGKSTLLQLLQRLYDPLHGFIEIDGIRLKDINTYKLRSFMGFVGQEPVLFDTSIAENIRYGFPEATQDQIENAARIANCHKFIAKLPQGYNTQVGQRGAQLSGGQKQRIAIARAIIRDPSILLLDEATSALDPTSERRVQHALEKASQGRTTIVISHRLSTIVDADKIVVIDKGVVVEEGTHNELMKAKGAYYSLVIATADKNQENDEQLDEDEKLLTKRAELLPPESVEYLRANSRISISETSSSQSESESIIKEKYSAPLSRLLRLNSPEWHYLLLGSISAAIVGASFPAFAVLFGGIYGLLALPDDEEIRQGTNFYSISFIVLGIVTGLATLFQTFSLNVAGVRLTKRLRQTSFKSMLEQEIAWYDEPKNSIGELSARLSGDCAQVQGALGTRIGYVFQAIAIIIVGVGVALYYSWKLTLVSIIAVPVTLTIVFIESKFMTSSEIEEKKSIETATKIAVEAISNIKTIACLGQEPYVLKRYETLIDDVTKTCLTKIRFRGPVYATGQTVPMLGYALALWYGGILISQYEMSFEDVIKVSEALLFGAWMMGQALAYAPNVNSALDSAGRILNLLDRRPNIFDPVKAFWHDQWVSEGNLTYGGVRFRYPTRPTVEVLQGFDLEIQRGQTVALVGHSGCGKSTIIQLLLRYYDLDQGKIILDDRMTTELPIELIRSQLGLVSQEPTLFDRTIAENIAYGDNNAHVTMDQIIDAAKKANIHEFITRLPQGYETGLGSKGAQLSGGQKQRIAIARALVRNPRILLLDEATSALDNQSEKVVQEALDHAREGRTCITIAHRLSTIKNADMICVVQDGKIVEKGTHNELLSFEQGIYAKLYEMQKIM</sequence>
<dbReference type="GO" id="GO:0008559">
    <property type="term" value="F:ABC-type xenobiotic transporter activity"/>
    <property type="evidence" value="ECO:0007669"/>
    <property type="project" value="UniProtKB-EC"/>
</dbReference>
<keyword evidence="10 14" id="KW-1133">Transmembrane helix</keyword>
<feature type="domain" description="ABC transporter" evidence="15">
    <location>
        <begin position="1043"/>
        <end position="1281"/>
    </location>
</feature>
<evidence type="ECO:0000256" key="10">
    <source>
        <dbReference type="ARBA" id="ARBA00022989"/>
    </source>
</evidence>
<evidence type="ECO:0000256" key="9">
    <source>
        <dbReference type="ARBA" id="ARBA00022967"/>
    </source>
</evidence>
<dbReference type="GO" id="GO:0005524">
    <property type="term" value="F:ATP binding"/>
    <property type="evidence" value="ECO:0007669"/>
    <property type="project" value="UniProtKB-KW"/>
</dbReference>